<accession>A0A386KCH6</accession>
<dbReference type="GeneID" id="65116556"/>
<gene>
    <name evidence="1" type="primary">86</name>
    <name evidence="1" type="ORF">SEA_BUGGABOO_86</name>
</gene>
<evidence type="ECO:0000313" key="1">
    <source>
        <dbReference type="EMBL" id="AYD83278.1"/>
    </source>
</evidence>
<organism evidence="1 2">
    <name type="scientific">Gordonia phage Buggaboo</name>
    <dbReference type="NCBI Taxonomy" id="2315529"/>
    <lineage>
        <taxon>Viruses</taxon>
        <taxon>Duplodnaviria</taxon>
        <taxon>Heunggongvirae</taxon>
        <taxon>Uroviricota</taxon>
        <taxon>Caudoviricetes</taxon>
        <taxon>Zierdtviridae</taxon>
        <taxon>Emilbogenvirinae</taxon>
        <taxon>Kablunavirus</taxon>
        <taxon>Kablunavirus buggaboo</taxon>
    </lineage>
</organism>
<dbReference type="EMBL" id="MH779499">
    <property type="protein sequence ID" value="AYD83278.1"/>
    <property type="molecule type" value="Genomic_DNA"/>
</dbReference>
<keyword evidence="2" id="KW-1185">Reference proteome</keyword>
<sequence>MRIHTTLTYGDLTDALRAANEITAQISTDVAPNSHRDEYRPHTVTPMVFERCTSHGSRTHSRAFDVMLSGDATNHHNTGCYGAGNDYAASWDQWGLFLSELFARDESIRIPQIYHDAQHFYWATGDRYRREIWTPAQYHRRHGWTFSGEVATGSYTVSECRADECSAITRRVMWGHTWSEIAG</sequence>
<dbReference type="Proteomes" id="UP000279879">
    <property type="component" value="Segment"/>
</dbReference>
<dbReference type="KEGG" id="vg:65116556"/>
<name>A0A386KCH6_9CAUD</name>
<reference evidence="1 2" key="1">
    <citation type="submission" date="2018-08" db="EMBL/GenBank/DDBJ databases">
        <authorList>
            <person name="Pope W.H."/>
            <person name="Garlena R.A."/>
            <person name="Russell D.A."/>
            <person name="Jacobs-Sera D."/>
            <person name="Hatfull G.F."/>
        </authorList>
    </citation>
    <scope>NUCLEOTIDE SEQUENCE [LARGE SCALE GENOMIC DNA]</scope>
</reference>
<proteinExistence type="predicted"/>
<protein>
    <submittedName>
        <fullName evidence="1">Uncharacterized protein</fullName>
    </submittedName>
</protein>
<evidence type="ECO:0000313" key="2">
    <source>
        <dbReference type="Proteomes" id="UP000279879"/>
    </source>
</evidence>
<dbReference type="RefSeq" id="YP_010098880.1">
    <property type="nucleotide sequence ID" value="NC_055770.1"/>
</dbReference>